<evidence type="ECO:0000313" key="2">
    <source>
        <dbReference type="Proteomes" id="UP000005104"/>
    </source>
</evidence>
<dbReference type="EMBL" id="CM001441">
    <property type="protein sequence ID" value="EHQ92081.1"/>
    <property type="molecule type" value="Genomic_DNA"/>
</dbReference>
<protein>
    <submittedName>
        <fullName evidence="1">Uncharacterized protein</fullName>
    </submittedName>
</protein>
<proteinExistence type="predicted"/>
<dbReference type="AlphaFoldDB" id="H5Y0A2"/>
<dbReference type="HOGENOM" id="CLU_2245648_0_0_9"/>
<organism evidence="1 2">
    <name type="scientific">Desulfosporosinus youngiae DSM 17734</name>
    <dbReference type="NCBI Taxonomy" id="768710"/>
    <lineage>
        <taxon>Bacteria</taxon>
        <taxon>Bacillati</taxon>
        <taxon>Bacillota</taxon>
        <taxon>Clostridia</taxon>
        <taxon>Eubacteriales</taxon>
        <taxon>Desulfitobacteriaceae</taxon>
        <taxon>Desulfosporosinus</taxon>
    </lineage>
</organism>
<name>H5Y0A2_9FIRM</name>
<gene>
    <name evidence="1" type="ORF">DesyoDRAFT_5148</name>
</gene>
<dbReference type="RefSeq" id="WP_007787301.1">
    <property type="nucleotide sequence ID" value="NZ_CM001441.1"/>
</dbReference>
<dbReference type="Proteomes" id="UP000005104">
    <property type="component" value="Chromosome"/>
</dbReference>
<sequence>MKFGKIVNFTNMFGQCDYKTLNIDSIVPGSQGYKMDRSCFVFACDCDLPQHEDISELTQAQWQAEKTAIANENSAEQQTIEQKIDDLKSQNAQVILTLVMEGLM</sequence>
<dbReference type="OrthoDB" id="1798803at2"/>
<dbReference type="STRING" id="768710.DesyoDRAFT_5148"/>
<keyword evidence="2" id="KW-1185">Reference proteome</keyword>
<evidence type="ECO:0000313" key="1">
    <source>
        <dbReference type="EMBL" id="EHQ92081.1"/>
    </source>
</evidence>
<accession>H5Y0A2</accession>
<reference evidence="1 2" key="1">
    <citation type="submission" date="2011-11" db="EMBL/GenBank/DDBJ databases">
        <title>The Noncontiguous Finished genome of Desulfosporosinus youngiae DSM 17734.</title>
        <authorList>
            <consortium name="US DOE Joint Genome Institute (JGI-PGF)"/>
            <person name="Lucas S."/>
            <person name="Han J."/>
            <person name="Lapidus A."/>
            <person name="Cheng J.-F."/>
            <person name="Goodwin L."/>
            <person name="Pitluck S."/>
            <person name="Peters L."/>
            <person name="Ovchinnikova G."/>
            <person name="Lu M."/>
            <person name="Land M.L."/>
            <person name="Hauser L."/>
            <person name="Pester M."/>
            <person name="Spring S."/>
            <person name="Ollivier B."/>
            <person name="Rattei T."/>
            <person name="Klenk H.-P."/>
            <person name="Wagner M."/>
            <person name="Loy A."/>
            <person name="Woyke T.J."/>
        </authorList>
    </citation>
    <scope>NUCLEOTIDE SEQUENCE [LARGE SCALE GENOMIC DNA]</scope>
    <source>
        <strain evidence="1 2">DSM 17734</strain>
    </source>
</reference>